<reference evidence="3" key="1">
    <citation type="submission" date="2017-09" db="EMBL/GenBank/DDBJ databases">
        <title>Depth-based differentiation of microbial function through sediment-hosted aquifers and enrichment of novel symbionts in the deep terrestrial subsurface.</title>
        <authorList>
            <person name="Probst A.J."/>
            <person name="Ladd B."/>
            <person name="Jarett J.K."/>
            <person name="Geller-Mcgrath D.E."/>
            <person name="Sieber C.M.K."/>
            <person name="Emerson J.B."/>
            <person name="Anantharaman K."/>
            <person name="Thomas B.C."/>
            <person name="Malmstrom R."/>
            <person name="Stieglmeier M."/>
            <person name="Klingl A."/>
            <person name="Woyke T."/>
            <person name="Ryan C.M."/>
            <person name="Banfield J.F."/>
        </authorList>
    </citation>
    <scope>NUCLEOTIDE SEQUENCE [LARGE SCALE GENOMIC DNA]</scope>
</reference>
<sequence>MDKKTKTIVIVILAIVVIGGAYYGFNRWRQQRLANQILQNVYGVNAGLLGGLTTGKTQEQFVKEMAKQAAEDEAKRIMDEAKEAAKTPADKYNEAEEMPTYDANSQAMATMFKDIVDKVFGQSKLTSISTSVYGSDTTGSGMLEFKTVRLATGADLAALNKVLANKGLTITQSSMSDKTASVLVESDKMTAYISFEIGEQTVDINAVKVNQ</sequence>
<gene>
    <name evidence="2" type="ORF">COX68_02110</name>
</gene>
<keyword evidence="1" id="KW-0812">Transmembrane</keyword>
<dbReference type="EMBL" id="PFPX01000054">
    <property type="protein sequence ID" value="PJA09721.1"/>
    <property type="molecule type" value="Genomic_DNA"/>
</dbReference>
<name>A0A2M7VYU1_9BACT</name>
<accession>A0A2M7VYU1</accession>
<keyword evidence="1" id="KW-0472">Membrane</keyword>
<dbReference type="Proteomes" id="UP000228743">
    <property type="component" value="Unassembled WGS sequence"/>
</dbReference>
<dbReference type="AlphaFoldDB" id="A0A2M7VYU1"/>
<evidence type="ECO:0000256" key="1">
    <source>
        <dbReference type="SAM" id="Phobius"/>
    </source>
</evidence>
<organism evidence="2 3">
    <name type="scientific">Candidatus Falkowbacteria bacterium CG_4_10_14_0_2_um_filter_41_15</name>
    <dbReference type="NCBI Taxonomy" id="1974554"/>
    <lineage>
        <taxon>Bacteria</taxon>
        <taxon>Candidatus Falkowiibacteriota</taxon>
    </lineage>
</organism>
<evidence type="ECO:0000313" key="3">
    <source>
        <dbReference type="Proteomes" id="UP000228743"/>
    </source>
</evidence>
<proteinExistence type="predicted"/>
<keyword evidence="1" id="KW-1133">Transmembrane helix</keyword>
<feature type="transmembrane region" description="Helical" evidence="1">
    <location>
        <begin position="7"/>
        <end position="25"/>
    </location>
</feature>
<comment type="caution">
    <text evidence="2">The sequence shown here is derived from an EMBL/GenBank/DDBJ whole genome shotgun (WGS) entry which is preliminary data.</text>
</comment>
<evidence type="ECO:0000313" key="2">
    <source>
        <dbReference type="EMBL" id="PJA09721.1"/>
    </source>
</evidence>
<protein>
    <submittedName>
        <fullName evidence="2">Uncharacterized protein</fullName>
    </submittedName>
</protein>